<dbReference type="EMBL" id="OU898284">
    <property type="protein sequence ID" value="CAG9840455.1"/>
    <property type="molecule type" value="Genomic_DNA"/>
</dbReference>
<feature type="domain" description="C2H2-type" evidence="8">
    <location>
        <begin position="35"/>
        <end position="62"/>
    </location>
</feature>
<evidence type="ECO:0000259" key="8">
    <source>
        <dbReference type="PROSITE" id="PS50157"/>
    </source>
</evidence>
<evidence type="ECO:0000256" key="2">
    <source>
        <dbReference type="ARBA" id="ARBA00022723"/>
    </source>
</evidence>
<keyword evidence="5" id="KW-0862">Zinc</keyword>
<comment type="subcellular location">
    <subcellularLocation>
        <location evidence="1">Nucleus</location>
    </subcellularLocation>
</comment>
<dbReference type="GO" id="GO:0000978">
    <property type="term" value="F:RNA polymerase II cis-regulatory region sequence-specific DNA binding"/>
    <property type="evidence" value="ECO:0007669"/>
    <property type="project" value="TreeGrafter"/>
</dbReference>
<evidence type="ECO:0000256" key="3">
    <source>
        <dbReference type="ARBA" id="ARBA00022737"/>
    </source>
</evidence>
<keyword evidence="2" id="KW-0479">Metal-binding</keyword>
<dbReference type="PROSITE" id="PS00028">
    <property type="entry name" value="ZINC_FINGER_C2H2_1"/>
    <property type="match status" value="8"/>
</dbReference>
<feature type="domain" description="C2H2-type" evidence="8">
    <location>
        <begin position="186"/>
        <end position="214"/>
    </location>
</feature>
<name>A0A9N9TCM6_DIABA</name>
<dbReference type="InterPro" id="IPR036236">
    <property type="entry name" value="Znf_C2H2_sf"/>
</dbReference>
<reference evidence="9" key="1">
    <citation type="submission" date="2022-01" db="EMBL/GenBank/DDBJ databases">
        <authorList>
            <person name="King R."/>
        </authorList>
    </citation>
    <scope>NUCLEOTIDE SEQUENCE</scope>
</reference>
<dbReference type="PROSITE" id="PS50157">
    <property type="entry name" value="ZINC_FINGER_C2H2_2"/>
    <property type="match status" value="5"/>
</dbReference>
<sequence>MDLKVKTEHEEVDLPDLVDPQLLSEEYGTVKHEKYTCSECLEDFNCEFLLNIHKMTHDKTQYCFICKRKVHKRFKEHVMDKHFNQCNVCFQNFNYKRSLVRHMEIHTGNLNYIKCDKCDKRFRQRGSLYSHVRSHHEGIKPYACKKITLLAEKEENFSDSAQPSNGGNKTVNLENTDAEFVINKTIKMEECDGTFTTSSGLNRHVKNMHNPDNPKPLTNIFQTHFKTETCTYCGKVFNKKTIEAHLRSHDNKKVITFCELCNKPFGSVAVLKNHLAKHVTARCKLCGMFTVKSMEKHLEAHREGKVQQCTLCDRFVNDIDVHNTNVHKNTQFIFCSMCPEKFTSIAEKNAHNLKAHFHKIEVIKCSRCKEHMDNIKLDDHVRKYHPECVYECDYCDQVVYNIATYNAHLETHRKDFKPYMCNKCLRSYKSEAFLKMHTCTALHHCHLCNKAYNLKRTYDIHMIQKHSPHIITASYTENMNVIEVGSKKLYQCKRCFVTMFREKTTRRHICQVGTRLVRKIFHKCNLCGFLGATFDVMRRHSFKYHENENDWATIQIAKRSIRKPPIRRAFVHSCDCGRRFQYESLLSEHRSKCLMEKPLKCNICDSEFFTQRYLIRHKRRIHVPRVVAESSDEKNLSNIKNRWLKRRAAPVATVITYRQRKKALKCKLCNYVCFNSKYMGHHKRTNHDIDNLCLEELNYKPEVEQYVCEDQSQENITPDAT</sequence>
<feature type="domain" description="C2H2-type" evidence="8">
    <location>
        <begin position="84"/>
        <end position="111"/>
    </location>
</feature>
<dbReference type="GO" id="GO:0008270">
    <property type="term" value="F:zinc ion binding"/>
    <property type="evidence" value="ECO:0007669"/>
    <property type="project" value="UniProtKB-KW"/>
</dbReference>
<protein>
    <recommendedName>
        <fullName evidence="8">C2H2-type domain-containing protein</fullName>
    </recommendedName>
</protein>
<keyword evidence="6" id="KW-0539">Nucleus</keyword>
<evidence type="ECO:0000256" key="6">
    <source>
        <dbReference type="ARBA" id="ARBA00023242"/>
    </source>
</evidence>
<feature type="domain" description="C2H2-type" evidence="8">
    <location>
        <begin position="599"/>
        <end position="622"/>
    </location>
</feature>
<gene>
    <name evidence="9" type="ORF">DIABBA_LOCUS13096</name>
</gene>
<evidence type="ECO:0000256" key="7">
    <source>
        <dbReference type="PROSITE-ProRule" id="PRU00042"/>
    </source>
</evidence>
<keyword evidence="4 7" id="KW-0863">Zinc-finger</keyword>
<dbReference type="SMART" id="SM00355">
    <property type="entry name" value="ZnF_C2H2"/>
    <property type="match status" value="17"/>
</dbReference>
<organism evidence="9 10">
    <name type="scientific">Diabrotica balteata</name>
    <name type="common">Banded cucumber beetle</name>
    <dbReference type="NCBI Taxonomy" id="107213"/>
    <lineage>
        <taxon>Eukaryota</taxon>
        <taxon>Metazoa</taxon>
        <taxon>Ecdysozoa</taxon>
        <taxon>Arthropoda</taxon>
        <taxon>Hexapoda</taxon>
        <taxon>Insecta</taxon>
        <taxon>Pterygota</taxon>
        <taxon>Neoptera</taxon>
        <taxon>Endopterygota</taxon>
        <taxon>Coleoptera</taxon>
        <taxon>Polyphaga</taxon>
        <taxon>Cucujiformia</taxon>
        <taxon>Chrysomeloidea</taxon>
        <taxon>Chrysomelidae</taxon>
        <taxon>Galerucinae</taxon>
        <taxon>Diabroticina</taxon>
        <taxon>Diabroticites</taxon>
        <taxon>Diabrotica</taxon>
    </lineage>
</organism>
<accession>A0A9N9TCM6</accession>
<evidence type="ECO:0000256" key="1">
    <source>
        <dbReference type="ARBA" id="ARBA00004123"/>
    </source>
</evidence>
<dbReference type="Proteomes" id="UP001153709">
    <property type="component" value="Chromosome 9"/>
</dbReference>
<dbReference type="PANTHER" id="PTHR24376">
    <property type="entry name" value="ZINC FINGER PROTEIN"/>
    <property type="match status" value="1"/>
</dbReference>
<evidence type="ECO:0000256" key="5">
    <source>
        <dbReference type="ARBA" id="ARBA00022833"/>
    </source>
</evidence>
<keyword evidence="10" id="KW-1185">Reference proteome</keyword>
<dbReference type="AlphaFoldDB" id="A0A9N9TCM6"/>
<evidence type="ECO:0000256" key="4">
    <source>
        <dbReference type="ARBA" id="ARBA00022771"/>
    </source>
</evidence>
<evidence type="ECO:0000313" key="10">
    <source>
        <dbReference type="Proteomes" id="UP001153709"/>
    </source>
</evidence>
<dbReference type="Pfam" id="PF00096">
    <property type="entry name" value="zf-C2H2"/>
    <property type="match status" value="4"/>
</dbReference>
<dbReference type="Gene3D" id="3.30.160.60">
    <property type="entry name" value="Classic Zinc Finger"/>
    <property type="match status" value="5"/>
</dbReference>
<dbReference type="GO" id="GO:0005634">
    <property type="term" value="C:nucleus"/>
    <property type="evidence" value="ECO:0007669"/>
    <property type="project" value="UniProtKB-SubCell"/>
</dbReference>
<evidence type="ECO:0000313" key="9">
    <source>
        <dbReference type="EMBL" id="CAG9840455.1"/>
    </source>
</evidence>
<dbReference type="OrthoDB" id="10063525at2759"/>
<feature type="domain" description="C2H2-type" evidence="8">
    <location>
        <begin position="113"/>
        <end position="141"/>
    </location>
</feature>
<dbReference type="PANTHER" id="PTHR24376:SF235">
    <property type="entry name" value="C2H2-TYPE DOMAIN-CONTAINING PROTEIN"/>
    <property type="match status" value="1"/>
</dbReference>
<dbReference type="InterPro" id="IPR013087">
    <property type="entry name" value="Znf_C2H2_type"/>
</dbReference>
<dbReference type="SUPFAM" id="SSF57667">
    <property type="entry name" value="beta-beta-alpha zinc fingers"/>
    <property type="match status" value="3"/>
</dbReference>
<dbReference type="GO" id="GO:0001228">
    <property type="term" value="F:DNA-binding transcription activator activity, RNA polymerase II-specific"/>
    <property type="evidence" value="ECO:0007669"/>
    <property type="project" value="TreeGrafter"/>
</dbReference>
<proteinExistence type="predicted"/>
<keyword evidence="3" id="KW-0677">Repeat</keyword>